<feature type="site" description="Important for catalytic activity, responsible for pKa modulation of the active site Glu and correct orientation of both the proton donor and substrate" evidence="12">
    <location>
        <position position="172"/>
    </location>
</feature>
<keyword evidence="7 10" id="KW-0378">Hydrolase</keyword>
<dbReference type="EMBL" id="DS027056">
    <property type="protein sequence ID" value="EAW09503.1"/>
    <property type="molecule type" value="Genomic_DNA"/>
</dbReference>
<comment type="catalytic activity">
    <reaction evidence="1 10">
        <text>Endohydrolysis of (1-&gt;5)-alpha-arabinofuranosidic linkages in (1-&gt;5)-arabinans.</text>
        <dbReference type="EC" id="3.2.1.99"/>
    </reaction>
</comment>
<dbReference type="GO" id="GO:0046558">
    <property type="term" value="F:arabinan endo-1,5-alpha-L-arabinosidase activity"/>
    <property type="evidence" value="ECO:0007669"/>
    <property type="project" value="UniProtKB-EC"/>
</dbReference>
<dbReference type="UniPathway" id="UPA00667"/>
<dbReference type="GeneID" id="4702697"/>
<evidence type="ECO:0000313" key="14">
    <source>
        <dbReference type="EMBL" id="EAW09503.1"/>
    </source>
</evidence>
<evidence type="ECO:0000256" key="5">
    <source>
        <dbReference type="ARBA" id="ARBA00022651"/>
    </source>
</evidence>
<evidence type="ECO:0000313" key="15">
    <source>
        <dbReference type="Proteomes" id="UP000006701"/>
    </source>
</evidence>
<evidence type="ECO:0000256" key="8">
    <source>
        <dbReference type="ARBA" id="ARBA00023295"/>
    </source>
</evidence>
<evidence type="ECO:0000256" key="4">
    <source>
        <dbReference type="ARBA" id="ARBA00012586"/>
    </source>
</evidence>
<dbReference type="RefSeq" id="XP_001270929.1">
    <property type="nucleotide sequence ID" value="XM_001270928.1"/>
</dbReference>
<dbReference type="GO" id="GO:0045493">
    <property type="term" value="P:xylan catabolic process"/>
    <property type="evidence" value="ECO:0007669"/>
    <property type="project" value="UniProtKB-KW"/>
</dbReference>
<dbReference type="Pfam" id="PF04616">
    <property type="entry name" value="Glyco_hydro_43"/>
    <property type="match status" value="1"/>
</dbReference>
<evidence type="ECO:0000256" key="6">
    <source>
        <dbReference type="ARBA" id="ARBA00022729"/>
    </source>
</evidence>
<dbReference type="InterPro" id="IPR023296">
    <property type="entry name" value="Glyco_hydro_beta-prop_sf"/>
</dbReference>
<protein>
    <recommendedName>
        <fullName evidence="4 10">Arabinan endo-1,5-alpha-L-arabinosidase</fullName>
        <ecNumber evidence="4 10">3.2.1.99</ecNumber>
    </recommendedName>
</protein>
<dbReference type="PIRSF" id="PIRSF026534">
    <property type="entry name" value="Endo_alpha-L-arabinosidase"/>
    <property type="match status" value="1"/>
</dbReference>
<dbReference type="PANTHER" id="PTHR43301:SF5">
    <property type="entry name" value="ARABINAN ENDO-1,5-ALPHA-L-ARABINOSIDASE D-RELATED"/>
    <property type="match status" value="1"/>
</dbReference>
<organism evidence="14 15">
    <name type="scientific">Aspergillus clavatus (strain ATCC 1007 / CBS 513.65 / DSM 816 / NCTC 3887 / NRRL 1 / QM 1276 / 107)</name>
    <dbReference type="NCBI Taxonomy" id="344612"/>
    <lineage>
        <taxon>Eukaryota</taxon>
        <taxon>Fungi</taxon>
        <taxon>Dikarya</taxon>
        <taxon>Ascomycota</taxon>
        <taxon>Pezizomycotina</taxon>
        <taxon>Eurotiomycetes</taxon>
        <taxon>Eurotiomycetidae</taxon>
        <taxon>Eurotiales</taxon>
        <taxon>Aspergillaceae</taxon>
        <taxon>Aspergillus</taxon>
        <taxon>Aspergillus subgen. Fumigati</taxon>
    </lineage>
</organism>
<evidence type="ECO:0000256" key="13">
    <source>
        <dbReference type="SAM" id="SignalP"/>
    </source>
</evidence>
<dbReference type="AlphaFoldDB" id="A1CK29"/>
<keyword evidence="15" id="KW-1185">Reference proteome</keyword>
<sequence>MVRIRRLAQVSLLLFHQTVAGTPSLTSEEQASIFSKTDDYPLPNQGHVVAHDPNIIEYHDHFYLFKGGVHIPVLRSPSLDGPWTNIGTVLDGPSVVEKQNRTRPWAPTTIFHNATFYCYYAISSPGSRNSAIAVATTDALDGGNWTDHGALVNTDKGHSAHLYPYNESNAIDASFIVDNRTGQPYLNYGSYWHGIFQVPLADDLLSVKDAEKPQASNLVYVPDETVKPVEGSWMSFKDPYYYLWFSHGRCCGFGDGQEAKDFPKKGQEYDIRVGRSTSVTGPFQDKDGKLLTNGGGTIVYASNHGVVYAPGGLGVLPENEKHPDILYYHYLNTSAGVSDGDAHLGWNYLKYKDGWPSAQGGKNSGMALRPNAILRISVLISTLFPASIDLNIANSRQ</sequence>
<dbReference type="SUPFAM" id="SSF75005">
    <property type="entry name" value="Arabinanase/levansucrase/invertase"/>
    <property type="match status" value="1"/>
</dbReference>
<feature type="signal peptide" evidence="13">
    <location>
        <begin position="1"/>
        <end position="20"/>
    </location>
</feature>
<evidence type="ECO:0000256" key="2">
    <source>
        <dbReference type="ARBA" id="ARBA00004834"/>
    </source>
</evidence>
<keyword evidence="5" id="KW-0624">Polysaccharide degradation</keyword>
<evidence type="ECO:0000256" key="9">
    <source>
        <dbReference type="ARBA" id="ARBA00025221"/>
    </source>
</evidence>
<evidence type="ECO:0000256" key="12">
    <source>
        <dbReference type="PIRSR" id="PIRSR606710-2"/>
    </source>
</evidence>
<dbReference type="PANTHER" id="PTHR43301">
    <property type="entry name" value="ARABINAN ENDO-1,5-ALPHA-L-ARABINOSIDASE"/>
    <property type="match status" value="1"/>
</dbReference>
<keyword evidence="5" id="KW-0858">Xylan degradation</keyword>
<evidence type="ECO:0000256" key="11">
    <source>
        <dbReference type="PIRSR" id="PIRSR606710-1"/>
    </source>
</evidence>
<feature type="chain" id="PRO_5002633183" description="Arabinan endo-1,5-alpha-L-arabinosidase" evidence="13">
    <location>
        <begin position="21"/>
        <end position="397"/>
    </location>
</feature>
<accession>A1CK29</accession>
<comment type="pathway">
    <text evidence="2 10">Glycan metabolism; L-arabinan degradation.</text>
</comment>
<feature type="active site" description="Proton acceptor" evidence="11">
    <location>
        <position position="52"/>
    </location>
</feature>
<dbReference type="KEGG" id="act:ACLA_037080"/>
<dbReference type="HOGENOM" id="CLU_009397_5_0_1"/>
<dbReference type="InterPro" id="IPR050727">
    <property type="entry name" value="GH43_arabinanases"/>
</dbReference>
<evidence type="ECO:0000256" key="10">
    <source>
        <dbReference type="PIRNR" id="PIRNR026534"/>
    </source>
</evidence>
<evidence type="ECO:0000256" key="1">
    <source>
        <dbReference type="ARBA" id="ARBA00000375"/>
    </source>
</evidence>
<keyword evidence="6 13" id="KW-0732">Signal</keyword>
<dbReference type="InterPro" id="IPR006710">
    <property type="entry name" value="Glyco_hydro_43"/>
</dbReference>
<dbReference type="Gene3D" id="2.115.10.20">
    <property type="entry name" value="Glycosyl hydrolase domain, family 43"/>
    <property type="match status" value="1"/>
</dbReference>
<keyword evidence="8 10" id="KW-0326">Glycosidase</keyword>
<dbReference type="InterPro" id="IPR016840">
    <property type="entry name" value="Glyco_hydro_43_endo_a_Ara-ase"/>
</dbReference>
<dbReference type="OMA" id="VYGSNHG"/>
<keyword evidence="5" id="KW-0119">Carbohydrate metabolism</keyword>
<dbReference type="Proteomes" id="UP000006701">
    <property type="component" value="Unassembled WGS sequence"/>
</dbReference>
<name>A1CK29_ASPCL</name>
<proteinExistence type="inferred from homology"/>
<dbReference type="OrthoDB" id="195678at2759"/>
<feature type="active site" description="Proton donor" evidence="11">
    <location>
        <position position="230"/>
    </location>
</feature>
<gene>
    <name evidence="14" type="ORF">ACLA_037080</name>
</gene>
<comment type="function">
    <text evidence="9">Endo-1,5-alpha-L-arabinanase involved in degradation of pectin. Its preferred substrate is linear 1,5-alpha-L-arabinan.</text>
</comment>
<reference evidence="14 15" key="1">
    <citation type="journal article" date="2008" name="PLoS Genet.">
        <title>Genomic islands in the pathogenic filamentous fungus Aspergillus fumigatus.</title>
        <authorList>
            <person name="Fedorova N.D."/>
            <person name="Khaldi N."/>
            <person name="Joardar V.S."/>
            <person name="Maiti R."/>
            <person name="Amedeo P."/>
            <person name="Anderson M.J."/>
            <person name="Crabtree J."/>
            <person name="Silva J.C."/>
            <person name="Badger J.H."/>
            <person name="Albarraq A."/>
            <person name="Angiuoli S."/>
            <person name="Bussey H."/>
            <person name="Bowyer P."/>
            <person name="Cotty P.J."/>
            <person name="Dyer P.S."/>
            <person name="Egan A."/>
            <person name="Galens K."/>
            <person name="Fraser-Liggett C.M."/>
            <person name="Haas B.J."/>
            <person name="Inman J.M."/>
            <person name="Kent R."/>
            <person name="Lemieux S."/>
            <person name="Malavazi I."/>
            <person name="Orvis J."/>
            <person name="Roemer T."/>
            <person name="Ronning C.M."/>
            <person name="Sundaram J.P."/>
            <person name="Sutton G."/>
            <person name="Turner G."/>
            <person name="Venter J.C."/>
            <person name="White O.R."/>
            <person name="Whitty B.R."/>
            <person name="Youngman P."/>
            <person name="Wolfe K.H."/>
            <person name="Goldman G.H."/>
            <person name="Wortman J.R."/>
            <person name="Jiang B."/>
            <person name="Denning D.W."/>
            <person name="Nierman W.C."/>
        </authorList>
    </citation>
    <scope>NUCLEOTIDE SEQUENCE [LARGE SCALE GENOMIC DNA]</scope>
    <source>
        <strain evidence="15">ATCC 1007 / CBS 513.65 / DSM 816 / NCTC 3887 / NRRL 1</strain>
    </source>
</reference>
<dbReference type="VEuPathDB" id="FungiDB:ACLA_037080"/>
<evidence type="ECO:0000256" key="7">
    <source>
        <dbReference type="ARBA" id="ARBA00022801"/>
    </source>
</evidence>
<evidence type="ECO:0000256" key="3">
    <source>
        <dbReference type="ARBA" id="ARBA00009865"/>
    </source>
</evidence>
<dbReference type="GO" id="GO:0031222">
    <property type="term" value="P:arabinan catabolic process"/>
    <property type="evidence" value="ECO:0007669"/>
    <property type="project" value="UniProtKB-UniPathway"/>
</dbReference>
<comment type="similarity">
    <text evidence="3 10">Belongs to the glycosyl hydrolase 43 family.</text>
</comment>
<dbReference type="EC" id="3.2.1.99" evidence="4 10"/>
<dbReference type="eggNOG" id="ENOG502RADR">
    <property type="taxonomic scope" value="Eukaryota"/>
</dbReference>
<dbReference type="CDD" id="cd18831">
    <property type="entry name" value="GH43_AnAbnA-like"/>
    <property type="match status" value="1"/>
</dbReference>